<dbReference type="GO" id="GO:0042777">
    <property type="term" value="P:proton motive force-driven plasma membrane ATP synthesis"/>
    <property type="evidence" value="ECO:0007669"/>
    <property type="project" value="UniProtKB-UniRule"/>
</dbReference>
<dbReference type="GO" id="GO:0005524">
    <property type="term" value="F:ATP binding"/>
    <property type="evidence" value="ECO:0007669"/>
    <property type="project" value="UniProtKB-UniRule"/>
</dbReference>
<name>A0A2T1A4G6_9ACTN</name>
<dbReference type="PANTHER" id="PTHR11693">
    <property type="entry name" value="ATP SYNTHASE GAMMA CHAIN"/>
    <property type="match status" value="1"/>
</dbReference>
<dbReference type="CDD" id="cd12151">
    <property type="entry name" value="F1-ATPase_gamma"/>
    <property type="match status" value="1"/>
</dbReference>
<proteinExistence type="inferred from homology"/>
<evidence type="ECO:0000313" key="12">
    <source>
        <dbReference type="Proteomes" id="UP000237752"/>
    </source>
</evidence>
<dbReference type="PANTHER" id="PTHR11693:SF22">
    <property type="entry name" value="ATP SYNTHASE SUBUNIT GAMMA, MITOCHONDRIAL"/>
    <property type="match status" value="1"/>
</dbReference>
<accession>A0A2T1A4G6</accession>
<dbReference type="OrthoDB" id="9812769at2"/>
<dbReference type="AlphaFoldDB" id="A0A2T1A4G6"/>
<protein>
    <recommendedName>
        <fullName evidence="10">ATP synthase gamma chain</fullName>
    </recommendedName>
    <alternativeName>
        <fullName evidence="10">ATP synthase F1 sector gamma subunit</fullName>
    </alternativeName>
    <alternativeName>
        <fullName evidence="10">F-ATPase gamma subunit</fullName>
    </alternativeName>
</protein>
<sequence>MAASIRDLKRRLASVNSTKKITRAQELIATTRISKSQAKAAAAKPYASEMTRVMSALAGSATLDHPLLVERDDPKRAAILLVTADRGLCGGYNTNAIRTAEELQQLLRSEGKEPVLFVTGRRGVGYYTFRERELAGSWTGFSEQPSYDDAREAASALMKGFVAGADDDEQGGGKDGIVGFDEIHIVYTQFKSMLSQEATATRVAPLVIEYADADDAARDEGKVPPSYEFEPDATSLLDAMLPKYLNTRIYAAMLESSASESAARRTAMKSATDNANDLIRNLTREANQARQAQITQEISEIVGGADALASAGSDD</sequence>
<dbReference type="PROSITE" id="PS00153">
    <property type="entry name" value="ATPASE_GAMMA"/>
    <property type="match status" value="1"/>
</dbReference>
<keyword evidence="4 10" id="KW-0813">Transport</keyword>
<dbReference type="GO" id="GO:0005886">
    <property type="term" value="C:plasma membrane"/>
    <property type="evidence" value="ECO:0007669"/>
    <property type="project" value="UniProtKB-SubCell"/>
</dbReference>
<keyword evidence="6 10" id="KW-0406">Ion transport</keyword>
<evidence type="ECO:0000256" key="6">
    <source>
        <dbReference type="ARBA" id="ARBA00023065"/>
    </source>
</evidence>
<evidence type="ECO:0000256" key="9">
    <source>
        <dbReference type="ARBA" id="ARBA00023310"/>
    </source>
</evidence>
<dbReference type="GO" id="GO:0045259">
    <property type="term" value="C:proton-transporting ATP synthase complex"/>
    <property type="evidence" value="ECO:0007669"/>
    <property type="project" value="UniProtKB-KW"/>
</dbReference>
<dbReference type="Gene3D" id="3.40.1380.10">
    <property type="match status" value="1"/>
</dbReference>
<dbReference type="Proteomes" id="UP000237752">
    <property type="component" value="Unassembled WGS sequence"/>
</dbReference>
<keyword evidence="5 10" id="KW-0375">Hydrogen ion transport</keyword>
<comment type="similarity">
    <text evidence="3 10">Belongs to the ATPase gamma chain family.</text>
</comment>
<keyword evidence="7 10" id="KW-0472">Membrane</keyword>
<evidence type="ECO:0000256" key="7">
    <source>
        <dbReference type="ARBA" id="ARBA00023136"/>
    </source>
</evidence>
<dbReference type="EMBL" id="PVUE01000002">
    <property type="protein sequence ID" value="PRZ43397.1"/>
    <property type="molecule type" value="Genomic_DNA"/>
</dbReference>
<comment type="function">
    <text evidence="1 10">Produces ATP from ADP in the presence of a proton gradient across the membrane. The gamma chain is believed to be important in regulating ATPase activity and the flow of protons through the CF(0) complex.</text>
</comment>
<comment type="caution">
    <text evidence="11">The sequence shown here is derived from an EMBL/GenBank/DDBJ whole genome shotgun (WGS) entry which is preliminary data.</text>
</comment>
<dbReference type="HAMAP" id="MF_00815">
    <property type="entry name" value="ATP_synth_gamma_bact"/>
    <property type="match status" value="1"/>
</dbReference>
<dbReference type="NCBIfam" id="NF004145">
    <property type="entry name" value="PRK05621.1-2"/>
    <property type="match status" value="1"/>
</dbReference>
<dbReference type="Gene3D" id="1.10.287.80">
    <property type="entry name" value="ATP synthase, gamma subunit, helix hairpin domain"/>
    <property type="match status" value="1"/>
</dbReference>
<evidence type="ECO:0000256" key="4">
    <source>
        <dbReference type="ARBA" id="ARBA00022448"/>
    </source>
</evidence>
<keyword evidence="8 10" id="KW-0139">CF(1)</keyword>
<dbReference type="Pfam" id="PF00231">
    <property type="entry name" value="ATP-synt"/>
    <property type="match status" value="1"/>
</dbReference>
<gene>
    <name evidence="10" type="primary">atpG</name>
    <name evidence="11" type="ORF">CLV47_10283</name>
</gene>
<dbReference type="InterPro" id="IPR035968">
    <property type="entry name" value="ATP_synth_F1_ATPase_gsu"/>
</dbReference>
<keyword evidence="10" id="KW-1003">Cell membrane</keyword>
<evidence type="ECO:0000256" key="2">
    <source>
        <dbReference type="ARBA" id="ARBA00004170"/>
    </source>
</evidence>
<comment type="subcellular location">
    <subcellularLocation>
        <location evidence="10">Cell membrane</location>
        <topology evidence="10">Peripheral membrane protein</topology>
    </subcellularLocation>
    <subcellularLocation>
        <location evidence="2">Membrane</location>
        <topology evidence="2">Peripheral membrane protein</topology>
    </subcellularLocation>
</comment>
<evidence type="ECO:0000256" key="10">
    <source>
        <dbReference type="HAMAP-Rule" id="MF_00815"/>
    </source>
</evidence>
<dbReference type="InterPro" id="IPR023632">
    <property type="entry name" value="ATP_synth_F1_gsu_CS"/>
</dbReference>
<evidence type="ECO:0000256" key="5">
    <source>
        <dbReference type="ARBA" id="ARBA00022781"/>
    </source>
</evidence>
<dbReference type="RefSeq" id="WP_106347569.1">
    <property type="nucleotide sequence ID" value="NZ_PVUE01000002.1"/>
</dbReference>
<dbReference type="InterPro" id="IPR000131">
    <property type="entry name" value="ATP_synth_F1_gsu"/>
</dbReference>
<reference evidence="11 12" key="1">
    <citation type="submission" date="2018-03" db="EMBL/GenBank/DDBJ databases">
        <title>Genomic Encyclopedia of Archaeal and Bacterial Type Strains, Phase II (KMG-II): from individual species to whole genera.</title>
        <authorList>
            <person name="Goeker M."/>
        </authorList>
    </citation>
    <scope>NUCLEOTIDE SEQUENCE [LARGE SCALE GENOMIC DNA]</scope>
    <source>
        <strain evidence="11 12">DSM 100065</strain>
    </source>
</reference>
<keyword evidence="9 10" id="KW-0066">ATP synthesis</keyword>
<dbReference type="PRINTS" id="PR00126">
    <property type="entry name" value="ATPASEGAMMA"/>
</dbReference>
<dbReference type="SUPFAM" id="SSF52943">
    <property type="entry name" value="ATP synthase (F1-ATPase), gamma subunit"/>
    <property type="match status" value="1"/>
</dbReference>
<dbReference type="GO" id="GO:0046933">
    <property type="term" value="F:proton-transporting ATP synthase activity, rotational mechanism"/>
    <property type="evidence" value="ECO:0007669"/>
    <property type="project" value="UniProtKB-UniRule"/>
</dbReference>
<evidence type="ECO:0000256" key="3">
    <source>
        <dbReference type="ARBA" id="ARBA00007681"/>
    </source>
</evidence>
<evidence type="ECO:0000256" key="8">
    <source>
        <dbReference type="ARBA" id="ARBA00023196"/>
    </source>
</evidence>
<organism evidence="11 12">
    <name type="scientific">Antricoccus suffuscus</name>
    <dbReference type="NCBI Taxonomy" id="1629062"/>
    <lineage>
        <taxon>Bacteria</taxon>
        <taxon>Bacillati</taxon>
        <taxon>Actinomycetota</taxon>
        <taxon>Actinomycetes</taxon>
        <taxon>Geodermatophilales</taxon>
        <taxon>Antricoccaceae</taxon>
        <taxon>Antricoccus</taxon>
    </lineage>
</organism>
<evidence type="ECO:0000256" key="1">
    <source>
        <dbReference type="ARBA" id="ARBA00003456"/>
    </source>
</evidence>
<keyword evidence="12" id="KW-1185">Reference proteome</keyword>
<dbReference type="NCBIfam" id="TIGR01146">
    <property type="entry name" value="ATPsyn_F1gamma"/>
    <property type="match status" value="1"/>
</dbReference>
<evidence type="ECO:0000313" key="11">
    <source>
        <dbReference type="EMBL" id="PRZ43397.1"/>
    </source>
</evidence>
<comment type="subunit">
    <text evidence="10">F-type ATPases have 2 components, CF(1) - the catalytic core - and CF(0) - the membrane proton channel. CF(1) has five subunits: alpha(3), beta(3), gamma(1), delta(1), epsilon(1). CF(0) has three main subunits: a, b and c.</text>
</comment>